<name>A0A8H4Q9I9_9HYPO</name>
<evidence type="ECO:0000256" key="1">
    <source>
        <dbReference type="SAM" id="MobiDB-lite"/>
    </source>
</evidence>
<feature type="compositionally biased region" description="Basic and acidic residues" evidence="1">
    <location>
        <begin position="134"/>
        <end position="181"/>
    </location>
</feature>
<dbReference type="EMBL" id="JAACLJ010000002">
    <property type="protein sequence ID" value="KAF4591680.1"/>
    <property type="molecule type" value="Genomic_DNA"/>
</dbReference>
<dbReference type="OrthoDB" id="4926356at2759"/>
<dbReference type="Pfam" id="PF06687">
    <property type="entry name" value="SUR7"/>
    <property type="match status" value="1"/>
</dbReference>
<feature type="transmembrane region" description="Helical" evidence="2">
    <location>
        <begin position="267"/>
        <end position="292"/>
    </location>
</feature>
<feature type="compositionally biased region" description="Basic and acidic residues" evidence="1">
    <location>
        <begin position="405"/>
        <end position="453"/>
    </location>
</feature>
<feature type="region of interest" description="Disordered" evidence="1">
    <location>
        <begin position="396"/>
        <end position="461"/>
    </location>
</feature>
<dbReference type="PANTHER" id="PTHR28019:SF2">
    <property type="entry name" value="CELL MEMBRANE PROTEIN YLR413W-RELATED"/>
    <property type="match status" value="1"/>
</dbReference>
<sequence>MLSKLIVSVSVIVIAVFAFISAVLTAVTLSAGIKPNYAEELAILKVDLSQLNTGRGLLPSGSGNAADSISKSAGEIGRTVSSLLGGLTGEASSEESSETLERRSGLVFGDDESHLRARRHRDRHGGRHGGTRGRPRDQNTPRDDDRDSKDDRDFKDDRDLNDDRDSKDTRDKATTAKDGARSGRGRLPQYVSLHVQNICSGDFGGNIGASSQVRIKSCTKPGRRVKNMGELVGFSSPLEGLTSRLLPTFIKETMQLSVDSINSIQKLLTAVFAIATVFSFLSLLLIVASFFLQRNKAIIYANFVVAGLAAGFVSGGFIGADLIVKYVASRTNRIFRDFNVHAELGSMFLGVSIAATVFSCIVFLYWLVRVILLLREKILVKIPSLSKVQGLMTRKKATDEEAGTAEEKAAKKAEEKAKKAEEKAKKEEEKTKKEAEKEAEKAAKKEAKKEGKKGSKLGGFF</sequence>
<dbReference type="GO" id="GO:0051285">
    <property type="term" value="C:cell cortex of cell tip"/>
    <property type="evidence" value="ECO:0007669"/>
    <property type="project" value="TreeGrafter"/>
</dbReference>
<evidence type="ECO:0000256" key="2">
    <source>
        <dbReference type="SAM" id="Phobius"/>
    </source>
</evidence>
<accession>A0A8H4Q9I9</accession>
<evidence type="ECO:0000313" key="4">
    <source>
        <dbReference type="Proteomes" id="UP000562929"/>
    </source>
</evidence>
<keyword evidence="2" id="KW-0812">Transmembrane</keyword>
<keyword evidence="2" id="KW-1133">Transmembrane helix</keyword>
<dbReference type="Proteomes" id="UP000562929">
    <property type="component" value="Unassembled WGS sequence"/>
</dbReference>
<feature type="transmembrane region" description="Helical" evidence="2">
    <location>
        <begin position="299"/>
        <end position="324"/>
    </location>
</feature>
<keyword evidence="4" id="KW-1185">Reference proteome</keyword>
<gene>
    <name evidence="3" type="ORF">GQ602_001979</name>
</gene>
<feature type="compositionally biased region" description="Basic residues" evidence="1">
    <location>
        <begin position="116"/>
        <end position="133"/>
    </location>
</feature>
<dbReference type="AlphaFoldDB" id="A0A8H4Q9I9"/>
<keyword evidence="2" id="KW-0472">Membrane</keyword>
<reference evidence="3 4" key="1">
    <citation type="journal article" date="2020" name="G3 (Bethesda)">
        <title>Genetic Underpinnings of Host Manipulation by Ophiocordyceps as Revealed by Comparative Transcriptomics.</title>
        <authorList>
            <person name="Will I."/>
            <person name="Das B."/>
            <person name="Trinh T."/>
            <person name="Brachmann A."/>
            <person name="Ohm R.A."/>
            <person name="de Bekker C."/>
        </authorList>
    </citation>
    <scope>NUCLEOTIDE SEQUENCE [LARGE SCALE GENOMIC DNA]</scope>
    <source>
        <strain evidence="3 4">EC05</strain>
    </source>
</reference>
<organism evidence="3 4">
    <name type="scientific">Ophiocordyceps camponoti-floridani</name>
    <dbReference type="NCBI Taxonomy" id="2030778"/>
    <lineage>
        <taxon>Eukaryota</taxon>
        <taxon>Fungi</taxon>
        <taxon>Dikarya</taxon>
        <taxon>Ascomycota</taxon>
        <taxon>Pezizomycotina</taxon>
        <taxon>Sordariomycetes</taxon>
        <taxon>Hypocreomycetidae</taxon>
        <taxon>Hypocreales</taxon>
        <taxon>Ophiocordycipitaceae</taxon>
        <taxon>Ophiocordyceps</taxon>
    </lineage>
</organism>
<dbReference type="GO" id="GO:0031505">
    <property type="term" value="P:fungal-type cell wall organization"/>
    <property type="evidence" value="ECO:0007669"/>
    <property type="project" value="TreeGrafter"/>
</dbReference>
<dbReference type="PANTHER" id="PTHR28019">
    <property type="entry name" value="CELL MEMBRANE PROTEIN YLR413W-RELATED"/>
    <property type="match status" value="1"/>
</dbReference>
<feature type="transmembrane region" description="Helical" evidence="2">
    <location>
        <begin position="344"/>
        <end position="368"/>
    </location>
</feature>
<dbReference type="InterPro" id="IPR052413">
    <property type="entry name" value="SUR7_domain"/>
</dbReference>
<evidence type="ECO:0000313" key="3">
    <source>
        <dbReference type="EMBL" id="KAF4591680.1"/>
    </source>
</evidence>
<dbReference type="GO" id="GO:0005886">
    <property type="term" value="C:plasma membrane"/>
    <property type="evidence" value="ECO:0007669"/>
    <property type="project" value="InterPro"/>
</dbReference>
<proteinExistence type="predicted"/>
<comment type="caution">
    <text evidence="3">The sequence shown here is derived from an EMBL/GenBank/DDBJ whole genome shotgun (WGS) entry which is preliminary data.</text>
</comment>
<feature type="region of interest" description="Disordered" evidence="1">
    <location>
        <begin position="85"/>
        <end position="185"/>
    </location>
</feature>
<dbReference type="InterPro" id="IPR009571">
    <property type="entry name" value="SUR7/Rim9-like_fungi"/>
</dbReference>
<protein>
    <submittedName>
        <fullName evidence="3">Sur7 protein</fullName>
    </submittedName>
</protein>